<evidence type="ECO:0000256" key="2">
    <source>
        <dbReference type="ARBA" id="ARBA00023125"/>
    </source>
</evidence>
<dbReference type="GO" id="GO:0003677">
    <property type="term" value="F:DNA binding"/>
    <property type="evidence" value="ECO:0007669"/>
    <property type="project" value="UniProtKB-KW"/>
</dbReference>
<reference evidence="5 6" key="1">
    <citation type="submission" date="2018-10" db="EMBL/GenBank/DDBJ databases">
        <authorList>
            <person name="Li J."/>
        </authorList>
    </citation>
    <scope>NUCLEOTIDE SEQUENCE [LARGE SCALE GENOMIC DNA]</scope>
    <source>
        <strain evidence="5 6">JCM 11654</strain>
    </source>
</reference>
<evidence type="ECO:0000313" key="6">
    <source>
        <dbReference type="Proteomes" id="UP000269438"/>
    </source>
</evidence>
<gene>
    <name evidence="5" type="ORF">D9V34_16640</name>
</gene>
<comment type="caution">
    <text evidence="5">The sequence shown here is derived from an EMBL/GenBank/DDBJ whole genome shotgun (WGS) entry which is preliminary data.</text>
</comment>
<dbReference type="PROSITE" id="PS01117">
    <property type="entry name" value="HTH_MARR_1"/>
    <property type="match status" value="1"/>
</dbReference>
<evidence type="ECO:0000256" key="3">
    <source>
        <dbReference type="ARBA" id="ARBA00023163"/>
    </source>
</evidence>
<dbReference type="Gene3D" id="1.10.10.10">
    <property type="entry name" value="Winged helix-like DNA-binding domain superfamily/Winged helix DNA-binding domain"/>
    <property type="match status" value="1"/>
</dbReference>
<evidence type="ECO:0000256" key="1">
    <source>
        <dbReference type="ARBA" id="ARBA00023015"/>
    </source>
</evidence>
<evidence type="ECO:0000313" key="5">
    <source>
        <dbReference type="EMBL" id="RLP79406.1"/>
    </source>
</evidence>
<evidence type="ECO:0000259" key="4">
    <source>
        <dbReference type="PROSITE" id="PS50995"/>
    </source>
</evidence>
<dbReference type="Proteomes" id="UP000269438">
    <property type="component" value="Unassembled WGS sequence"/>
</dbReference>
<dbReference type="SMART" id="SM00347">
    <property type="entry name" value="HTH_MARR"/>
    <property type="match status" value="1"/>
</dbReference>
<dbReference type="PRINTS" id="PR00598">
    <property type="entry name" value="HTHMARR"/>
</dbReference>
<keyword evidence="6" id="KW-1185">Reference proteome</keyword>
<dbReference type="OrthoDB" id="9804055at2"/>
<keyword evidence="3" id="KW-0804">Transcription</keyword>
<dbReference type="InterPro" id="IPR036388">
    <property type="entry name" value="WH-like_DNA-bd_sf"/>
</dbReference>
<dbReference type="RefSeq" id="WP_030149344.1">
    <property type="nucleotide sequence ID" value="NZ_RCUY01000015.1"/>
</dbReference>
<dbReference type="AlphaFoldDB" id="A0A3L7AG21"/>
<dbReference type="InterPro" id="IPR036390">
    <property type="entry name" value="WH_DNA-bd_sf"/>
</dbReference>
<dbReference type="SUPFAM" id="SSF46785">
    <property type="entry name" value="Winged helix' DNA-binding domain"/>
    <property type="match status" value="1"/>
</dbReference>
<dbReference type="Pfam" id="PF01047">
    <property type="entry name" value="MarR"/>
    <property type="match status" value="1"/>
</dbReference>
<keyword evidence="2" id="KW-0238">DNA-binding</keyword>
<dbReference type="PANTHER" id="PTHR39515">
    <property type="entry name" value="CONSERVED PROTEIN"/>
    <property type="match status" value="1"/>
</dbReference>
<dbReference type="PROSITE" id="PS50995">
    <property type="entry name" value="HTH_MARR_2"/>
    <property type="match status" value="1"/>
</dbReference>
<proteinExistence type="predicted"/>
<organism evidence="5 6">
    <name type="scientific">Mycetocola lacteus</name>
    <dbReference type="NCBI Taxonomy" id="76637"/>
    <lineage>
        <taxon>Bacteria</taxon>
        <taxon>Bacillati</taxon>
        <taxon>Actinomycetota</taxon>
        <taxon>Actinomycetes</taxon>
        <taxon>Micrococcales</taxon>
        <taxon>Microbacteriaceae</taxon>
        <taxon>Mycetocola</taxon>
    </lineage>
</organism>
<accession>A0A3L7AG21</accession>
<sequence length="141" mass="15743">MTIDPNLDATQIRQGVLHLSRRLRAEKADNELSDGQFSVLACLYRHGAHTLGGLAEHERVSPPSMNRTVNCLEGSGYVERAADPTDGRRVLISLTPEGHDMVARTVVQRDAWIDTRLRDLSPEERETLTRAAEIMRRLATA</sequence>
<dbReference type="InterPro" id="IPR023187">
    <property type="entry name" value="Tscrpt_reg_MarR-type_CS"/>
</dbReference>
<name>A0A3L7AG21_9MICO</name>
<feature type="domain" description="HTH marR-type" evidence="4">
    <location>
        <begin position="1"/>
        <end position="137"/>
    </location>
</feature>
<dbReference type="PANTHER" id="PTHR39515:SF2">
    <property type="entry name" value="HTH-TYPE TRANSCRIPTIONAL REGULATOR RV0880"/>
    <property type="match status" value="1"/>
</dbReference>
<dbReference type="GO" id="GO:0003700">
    <property type="term" value="F:DNA-binding transcription factor activity"/>
    <property type="evidence" value="ECO:0007669"/>
    <property type="project" value="InterPro"/>
</dbReference>
<dbReference type="InterPro" id="IPR052526">
    <property type="entry name" value="HTH-type_Bedaq_tolerance"/>
</dbReference>
<dbReference type="EMBL" id="RCUY01000015">
    <property type="protein sequence ID" value="RLP79406.1"/>
    <property type="molecule type" value="Genomic_DNA"/>
</dbReference>
<dbReference type="InterPro" id="IPR000835">
    <property type="entry name" value="HTH_MarR-typ"/>
</dbReference>
<protein>
    <submittedName>
        <fullName evidence="5">MarR family transcriptional regulator</fullName>
    </submittedName>
</protein>
<keyword evidence="1" id="KW-0805">Transcription regulation</keyword>